<dbReference type="AlphaFoldDB" id="A0A6I4TG36"/>
<evidence type="ECO:0008006" key="5">
    <source>
        <dbReference type="Google" id="ProtNLM"/>
    </source>
</evidence>
<accession>A0A6I4TG36</accession>
<dbReference type="OrthoDB" id="7428913at2"/>
<organism evidence="3 4">
    <name type="scientific">Tsuneonella aeria</name>
    <dbReference type="NCBI Taxonomy" id="1837929"/>
    <lineage>
        <taxon>Bacteria</taxon>
        <taxon>Pseudomonadati</taxon>
        <taxon>Pseudomonadota</taxon>
        <taxon>Alphaproteobacteria</taxon>
        <taxon>Sphingomonadales</taxon>
        <taxon>Erythrobacteraceae</taxon>
        <taxon>Tsuneonella</taxon>
    </lineage>
</organism>
<dbReference type="PROSITE" id="PS51257">
    <property type="entry name" value="PROKAR_LIPOPROTEIN"/>
    <property type="match status" value="1"/>
</dbReference>
<dbReference type="Proteomes" id="UP000439522">
    <property type="component" value="Unassembled WGS sequence"/>
</dbReference>
<evidence type="ECO:0000313" key="4">
    <source>
        <dbReference type="Proteomes" id="UP000439522"/>
    </source>
</evidence>
<sequence>MRGPTLLMLPAVALLLSGCLAKTAFDVATAPVRVAGKAVDLATTSQSEADENRGREIRKREERLGKLEREREKSQKACFDGDRRACQRLSAINAEIRILTPQVPYEPDDD</sequence>
<name>A0A6I4TG36_9SPHN</name>
<evidence type="ECO:0000313" key="3">
    <source>
        <dbReference type="EMBL" id="MXO75448.1"/>
    </source>
</evidence>
<dbReference type="RefSeq" id="WP_160611088.1">
    <property type="nucleotide sequence ID" value="NZ_WTZA01000001.1"/>
</dbReference>
<feature type="chain" id="PRO_5026008955" description="Lipoprotein" evidence="2">
    <location>
        <begin position="25"/>
        <end position="110"/>
    </location>
</feature>
<dbReference type="EMBL" id="WTZA01000001">
    <property type="protein sequence ID" value="MXO75448.1"/>
    <property type="molecule type" value="Genomic_DNA"/>
</dbReference>
<keyword evidence="2" id="KW-0732">Signal</keyword>
<evidence type="ECO:0000256" key="2">
    <source>
        <dbReference type="SAM" id="SignalP"/>
    </source>
</evidence>
<feature type="region of interest" description="Disordered" evidence="1">
    <location>
        <begin position="41"/>
        <end position="73"/>
    </location>
</feature>
<evidence type="ECO:0000256" key="1">
    <source>
        <dbReference type="SAM" id="MobiDB-lite"/>
    </source>
</evidence>
<feature type="compositionally biased region" description="Basic and acidic residues" evidence="1">
    <location>
        <begin position="50"/>
        <end position="73"/>
    </location>
</feature>
<proteinExistence type="predicted"/>
<feature type="signal peptide" evidence="2">
    <location>
        <begin position="1"/>
        <end position="24"/>
    </location>
</feature>
<protein>
    <recommendedName>
        <fullName evidence="5">Lipoprotein</fullName>
    </recommendedName>
</protein>
<comment type="caution">
    <text evidence="3">The sequence shown here is derived from an EMBL/GenBank/DDBJ whole genome shotgun (WGS) entry which is preliminary data.</text>
</comment>
<reference evidence="3 4" key="1">
    <citation type="submission" date="2019-12" db="EMBL/GenBank/DDBJ databases">
        <title>Genomic-based taxomic classification of the family Erythrobacteraceae.</title>
        <authorList>
            <person name="Xu L."/>
        </authorList>
    </citation>
    <scope>NUCLEOTIDE SEQUENCE [LARGE SCALE GENOMIC DNA]</scope>
    <source>
        <strain evidence="3 4">100921-2</strain>
    </source>
</reference>
<keyword evidence="4" id="KW-1185">Reference proteome</keyword>
<gene>
    <name evidence="3" type="ORF">GRI40_09500</name>
</gene>